<evidence type="ECO:0000259" key="12">
    <source>
        <dbReference type="Pfam" id="PF08533"/>
    </source>
</evidence>
<feature type="domain" description="Glycoside hydrolase family 42 N-terminal" evidence="10">
    <location>
        <begin position="15"/>
        <end position="399"/>
    </location>
</feature>
<evidence type="ECO:0000256" key="1">
    <source>
        <dbReference type="ARBA" id="ARBA00001412"/>
    </source>
</evidence>
<evidence type="ECO:0000256" key="3">
    <source>
        <dbReference type="ARBA" id="ARBA00012756"/>
    </source>
</evidence>
<dbReference type="Pfam" id="PF08532">
    <property type="entry name" value="Glyco_hydro_42M"/>
    <property type="match status" value="1"/>
</dbReference>
<evidence type="ECO:0000313" key="13">
    <source>
        <dbReference type="EMBL" id="OWV04676.1"/>
    </source>
</evidence>
<feature type="active site" description="Nucleophile" evidence="7">
    <location>
        <position position="322"/>
    </location>
</feature>
<dbReference type="Pfam" id="PF02449">
    <property type="entry name" value="Glyco_hydro_42"/>
    <property type="match status" value="1"/>
</dbReference>
<comment type="catalytic activity">
    <reaction evidence="1 6">
        <text>Hydrolysis of terminal non-reducing beta-D-galactose residues in beta-D-galactosides.</text>
        <dbReference type="EC" id="3.2.1.23"/>
    </reaction>
</comment>
<proteinExistence type="inferred from homology"/>
<evidence type="ECO:0000259" key="11">
    <source>
        <dbReference type="Pfam" id="PF08532"/>
    </source>
</evidence>
<feature type="binding site" evidence="8">
    <location>
        <position position="112"/>
    </location>
    <ligand>
        <name>substrate</name>
    </ligand>
</feature>
<dbReference type="Proteomes" id="UP000197174">
    <property type="component" value="Unassembled WGS sequence"/>
</dbReference>
<dbReference type="InterPro" id="IPR003476">
    <property type="entry name" value="Glyco_hydro_42"/>
</dbReference>
<dbReference type="Gene3D" id="2.60.40.1180">
    <property type="entry name" value="Golgi alpha-mannosidase II"/>
    <property type="match status" value="1"/>
</dbReference>
<feature type="binding site" evidence="9">
    <location>
        <position position="116"/>
    </location>
    <ligand>
        <name>Zn(2+)</name>
        <dbReference type="ChEBI" id="CHEBI:29105"/>
    </ligand>
</feature>
<evidence type="ECO:0000256" key="7">
    <source>
        <dbReference type="PIRSR" id="PIRSR001084-1"/>
    </source>
</evidence>
<dbReference type="Pfam" id="PF08533">
    <property type="entry name" value="Glyco_hydro_42C"/>
    <property type="match status" value="1"/>
</dbReference>
<dbReference type="SUPFAM" id="SSF52317">
    <property type="entry name" value="Class I glutamine amidotransferase-like"/>
    <property type="match status" value="1"/>
</dbReference>
<feature type="domain" description="Beta-galactosidase trimerisation" evidence="11">
    <location>
        <begin position="410"/>
        <end position="611"/>
    </location>
</feature>
<dbReference type="GO" id="GO:0009341">
    <property type="term" value="C:beta-galactosidase complex"/>
    <property type="evidence" value="ECO:0007669"/>
    <property type="project" value="InterPro"/>
</dbReference>
<dbReference type="AlphaFoldDB" id="A0A246RIW5"/>
<comment type="similarity">
    <text evidence="2 6">Belongs to the glycosyl hydrolase 42 family.</text>
</comment>
<feature type="binding site" evidence="9">
    <location>
        <position position="158"/>
    </location>
    <ligand>
        <name>Zn(2+)</name>
        <dbReference type="ChEBI" id="CHEBI:29105"/>
    </ligand>
</feature>
<evidence type="ECO:0000256" key="2">
    <source>
        <dbReference type="ARBA" id="ARBA00005940"/>
    </source>
</evidence>
<dbReference type="CDD" id="cd03143">
    <property type="entry name" value="A4_beta-galactosidase_middle_domain"/>
    <property type="match status" value="1"/>
</dbReference>
<dbReference type="Gene3D" id="3.40.50.880">
    <property type="match status" value="1"/>
</dbReference>
<reference evidence="13 14" key="1">
    <citation type="submission" date="2017-03" db="EMBL/GenBank/DDBJ databases">
        <title>Whole genome sequence of Micromonospora wenchangensis, isolated from mangrove soil.</title>
        <authorList>
            <person name="Yang H."/>
        </authorList>
    </citation>
    <scope>NUCLEOTIDE SEQUENCE [LARGE SCALE GENOMIC DNA]</scope>
    <source>
        <strain evidence="13 14">CCTCC AA 2012002</strain>
    </source>
</reference>
<dbReference type="GO" id="GO:0046872">
    <property type="term" value="F:metal ion binding"/>
    <property type="evidence" value="ECO:0007669"/>
    <property type="project" value="UniProtKB-KW"/>
</dbReference>
<dbReference type="PANTHER" id="PTHR36447:SF1">
    <property type="entry name" value="BETA-GALACTOSIDASE GANA"/>
    <property type="match status" value="1"/>
</dbReference>
<evidence type="ECO:0000259" key="10">
    <source>
        <dbReference type="Pfam" id="PF02449"/>
    </source>
</evidence>
<dbReference type="PANTHER" id="PTHR36447">
    <property type="entry name" value="BETA-GALACTOSIDASE GANA"/>
    <property type="match status" value="1"/>
</dbReference>
<dbReference type="RefSeq" id="WP_088645321.1">
    <property type="nucleotide sequence ID" value="NZ_MZMV01000033.1"/>
</dbReference>
<dbReference type="InterPro" id="IPR017853">
    <property type="entry name" value="GH"/>
</dbReference>
<dbReference type="SUPFAM" id="SSF51445">
    <property type="entry name" value="(Trans)glycosidases"/>
    <property type="match status" value="1"/>
</dbReference>
<dbReference type="InterPro" id="IPR029062">
    <property type="entry name" value="Class_I_gatase-like"/>
</dbReference>
<dbReference type="PIRSF" id="PIRSF001084">
    <property type="entry name" value="B-galactosidase"/>
    <property type="match status" value="1"/>
</dbReference>
<organism evidence="13 14">
    <name type="scientific">Micromonospora wenchangensis</name>
    <dbReference type="NCBI Taxonomy" id="1185415"/>
    <lineage>
        <taxon>Bacteria</taxon>
        <taxon>Bacillati</taxon>
        <taxon>Actinomycetota</taxon>
        <taxon>Actinomycetes</taxon>
        <taxon>Micromonosporales</taxon>
        <taxon>Micromonosporaceae</taxon>
        <taxon>Micromonospora</taxon>
    </lineage>
</organism>
<accession>A0A246RIW5</accession>
<dbReference type="GO" id="GO:0006012">
    <property type="term" value="P:galactose metabolic process"/>
    <property type="evidence" value="ECO:0007669"/>
    <property type="project" value="InterPro"/>
</dbReference>
<evidence type="ECO:0000256" key="6">
    <source>
        <dbReference type="PIRNR" id="PIRNR001084"/>
    </source>
</evidence>
<protein>
    <recommendedName>
        <fullName evidence="3 6">Beta-galactosidase</fullName>
        <shortName evidence="6">Beta-gal</shortName>
        <ecNumber evidence="3 6">3.2.1.23</ecNumber>
    </recommendedName>
</protein>
<keyword evidence="5 6" id="KW-0326">Glycosidase</keyword>
<dbReference type="Gene3D" id="3.20.20.80">
    <property type="entry name" value="Glycosidases"/>
    <property type="match status" value="1"/>
</dbReference>
<feature type="binding site" evidence="9">
    <location>
        <position position="156"/>
    </location>
    <ligand>
        <name>Zn(2+)</name>
        <dbReference type="ChEBI" id="CHEBI:29105"/>
    </ligand>
</feature>
<evidence type="ECO:0000256" key="9">
    <source>
        <dbReference type="PIRSR" id="PIRSR001084-3"/>
    </source>
</evidence>
<evidence type="ECO:0000313" key="14">
    <source>
        <dbReference type="Proteomes" id="UP000197174"/>
    </source>
</evidence>
<feature type="active site" description="Proton donor" evidence="7">
    <location>
        <position position="151"/>
    </location>
</feature>
<dbReference type="InterPro" id="IPR013529">
    <property type="entry name" value="Glyco_hydro_42_N"/>
</dbReference>
<dbReference type="EMBL" id="MZMV01000033">
    <property type="protein sequence ID" value="OWV04676.1"/>
    <property type="molecule type" value="Genomic_DNA"/>
</dbReference>
<dbReference type="InterPro" id="IPR013780">
    <property type="entry name" value="Glyco_hydro_b"/>
</dbReference>
<dbReference type="EC" id="3.2.1.23" evidence="3 6"/>
<name>A0A246RIW5_9ACTN</name>
<feature type="binding site" evidence="8">
    <location>
        <position position="150"/>
    </location>
    <ligand>
        <name>substrate</name>
    </ligand>
</feature>
<dbReference type="GO" id="GO:0004565">
    <property type="term" value="F:beta-galactosidase activity"/>
    <property type="evidence" value="ECO:0007669"/>
    <property type="project" value="UniProtKB-EC"/>
</dbReference>
<evidence type="ECO:0000256" key="5">
    <source>
        <dbReference type="ARBA" id="ARBA00023295"/>
    </source>
</evidence>
<comment type="caution">
    <text evidence="13">The sequence shown here is derived from an EMBL/GenBank/DDBJ whole genome shotgun (WGS) entry which is preliminary data.</text>
</comment>
<dbReference type="InterPro" id="IPR013738">
    <property type="entry name" value="Beta_galactosidase_Trimer"/>
</dbReference>
<dbReference type="InterPro" id="IPR013739">
    <property type="entry name" value="Beta_galactosidase_C"/>
</dbReference>
<keyword evidence="14" id="KW-1185">Reference proteome</keyword>
<dbReference type="OrthoDB" id="9800974at2"/>
<gene>
    <name evidence="13" type="ORF">B5D80_19445</name>
</gene>
<keyword evidence="9" id="KW-0479">Metal-binding</keyword>
<evidence type="ECO:0000256" key="4">
    <source>
        <dbReference type="ARBA" id="ARBA00022801"/>
    </source>
</evidence>
<keyword evidence="9" id="KW-0862">Zinc</keyword>
<feature type="domain" description="Beta-galactosidase C-terminal" evidence="12">
    <location>
        <begin position="621"/>
        <end position="676"/>
    </location>
</feature>
<keyword evidence="4 6" id="KW-0378">Hydrolase</keyword>
<evidence type="ECO:0000256" key="8">
    <source>
        <dbReference type="PIRSR" id="PIRSR001084-2"/>
    </source>
</evidence>
<sequence length="697" mass="75308">MVGMWDDGRLCHGGDYNPEQWPAATWREDVALMRRARINLVTVGVFAWSRLEPAPGRYDFGWLDEVLDLLHDGGIRVALATPTASPPPWFSLAHPDALPVTADGVRLHHGSRDTYCAAAPAYRAAARGIAATLAARYAHHPAVALWHVHNEYGTTCHCPHAEAAFRRWLVERHGDLDTLNAAWATSFWSQHYTDWAYVSTPRATQYLGNPGQLLDFRRFWSDTLLAAYVEQRDLLTAANPALPVTTNYVLGDWVPVDHARWAAEVDLVAVDHYPSAVDGGAEEQTALAADLARGWARHGRRRAATRRGAAPAAGPATWLLMESAASQIHTTGRSHTKEPGRMARHSLSHVARGSRGAMFFQWRAPAGGAERFHSALVPHTGPDTRVFRETVRLGEHLDRLAEVTAGEVTASVALAFDAASGWALRHPGMPSTLLDGHAELAAAHRALWRAGYGCDVVVPGDPLDRHRLLVLPAVYLADDATAGWVRAHVEAGGHLLVGYLSGVADQHGRVHLGGYPGAYRDLLGLRVEEFHPLAADEQVLLSGGGTGRVWSETVHLCGAEPVGTYVGGVLDGRPAVTRHRIGDGTAWYLSTRPDDRTYRRLLTEVARTAGIAPVCPDAPPGVEAVRRAGPQASWLFLLNHTDRPQRVPATGIDLLTDAPADGTVVLPAGGVAVIREQSAPMASVTATPPMTDRTPPA</sequence>